<name>A0A367CA12_9ENTE</name>
<comment type="caution">
    <text evidence="1">The sequence shown here is derived from an EMBL/GenBank/DDBJ whole genome shotgun (WGS) entry which is preliminary data.</text>
</comment>
<proteinExistence type="predicted"/>
<gene>
    <name evidence="1" type="ORF">EA71_03048</name>
</gene>
<organism evidence="1 2">
    <name type="scientific">Enterococcus durans</name>
    <dbReference type="NCBI Taxonomy" id="53345"/>
    <lineage>
        <taxon>Bacteria</taxon>
        <taxon>Bacillati</taxon>
        <taxon>Bacillota</taxon>
        <taxon>Bacilli</taxon>
        <taxon>Lactobacillales</taxon>
        <taxon>Enterococcaceae</taxon>
        <taxon>Enterococcus</taxon>
    </lineage>
</organism>
<dbReference type="Proteomes" id="UP000252797">
    <property type="component" value="Unassembled WGS sequence"/>
</dbReference>
<reference evidence="1 2" key="1">
    <citation type="submission" date="2015-06" db="EMBL/GenBank/DDBJ databases">
        <title>The Genome Sequence of Enterococcus durans 4EA1.</title>
        <authorList>
            <consortium name="The Broad Institute Genomics Platform"/>
            <consortium name="The Broad Institute Genome Sequencing Center for Infectious Disease"/>
            <person name="Earl A.M."/>
            <person name="Van Tyne D."/>
            <person name="Lebreton F."/>
            <person name="Saavedra J.T."/>
            <person name="Gilmore M.S."/>
            <person name="Manson Mcguire A."/>
            <person name="Clock S."/>
            <person name="Crupain M."/>
            <person name="Rangan U."/>
            <person name="Young S."/>
            <person name="Abouelleil A."/>
            <person name="Cao P."/>
            <person name="Chapman S.B."/>
            <person name="Griggs A."/>
            <person name="Priest M."/>
            <person name="Shea T."/>
            <person name="Wortman J."/>
            <person name="Nusbaum C."/>
            <person name="Birren B."/>
        </authorList>
    </citation>
    <scope>NUCLEOTIDE SEQUENCE [LARGE SCALE GENOMIC DNA]</scope>
    <source>
        <strain evidence="1 2">4EA1</strain>
    </source>
</reference>
<sequence length="134" mass="14905">MGAKQDCLAFFWTTVLATENLAITSEVADIFDVVAPLTVGTPTALVVQNKLVNEIDHVYTSLIKLDKKDQFYIVEEQLNLGSCSIEEKQGFYIVRDNLNARVIKHTDMTAEEHLASTVNEMTEILNGIGPTQVF</sequence>
<dbReference type="STRING" id="53345.LIU_13380"/>
<dbReference type="EMBL" id="LEPB01000009">
    <property type="protein sequence ID" value="RCA09437.1"/>
    <property type="molecule type" value="Genomic_DNA"/>
</dbReference>
<accession>A0A367CA12</accession>
<dbReference type="RefSeq" id="WP_113846464.1">
    <property type="nucleotide sequence ID" value="NZ_CAXUDG010000007.1"/>
</dbReference>
<evidence type="ECO:0000313" key="1">
    <source>
        <dbReference type="EMBL" id="RCA09437.1"/>
    </source>
</evidence>
<dbReference type="AlphaFoldDB" id="A0A367CA12"/>
<evidence type="ECO:0000313" key="2">
    <source>
        <dbReference type="Proteomes" id="UP000252797"/>
    </source>
</evidence>
<protein>
    <submittedName>
        <fullName evidence="1">Uncharacterized protein</fullName>
    </submittedName>
</protein>